<accession>A0A366XQ71</accession>
<name>A0A366XQ71_9BACI</name>
<comment type="caution">
    <text evidence="1">The sequence shown here is derived from an EMBL/GenBank/DDBJ whole genome shotgun (WGS) entry which is preliminary data.</text>
</comment>
<dbReference type="Proteomes" id="UP000253314">
    <property type="component" value="Unassembled WGS sequence"/>
</dbReference>
<evidence type="ECO:0000313" key="1">
    <source>
        <dbReference type="EMBL" id="RBW68262.1"/>
    </source>
</evidence>
<gene>
    <name evidence="1" type="ORF">DS031_17985</name>
</gene>
<dbReference type="OrthoDB" id="2353934at2"/>
<organism evidence="1 2">
    <name type="scientific">Bacillus taeanensis</name>
    <dbReference type="NCBI Taxonomy" id="273032"/>
    <lineage>
        <taxon>Bacteria</taxon>
        <taxon>Bacillati</taxon>
        <taxon>Bacillota</taxon>
        <taxon>Bacilli</taxon>
        <taxon>Bacillales</taxon>
        <taxon>Bacillaceae</taxon>
        <taxon>Bacillus</taxon>
    </lineage>
</organism>
<reference evidence="1 2" key="1">
    <citation type="submission" date="2018-07" db="EMBL/GenBank/DDBJ databases">
        <title>Lottiidibacillus patelloidae gen. nov., sp. nov., isolated from the intestinal tract of a marine limpet and the reclassification of B. taeanensis BH030017T, B. algicola KMM 3737T and B. hwajinpoensis SW-72T as genus Lottiidibacillus.</title>
        <authorList>
            <person name="Liu R."/>
            <person name="Huang Z."/>
        </authorList>
    </citation>
    <scope>NUCLEOTIDE SEQUENCE [LARGE SCALE GENOMIC DNA]</scope>
    <source>
        <strain evidence="1 2">BH030017</strain>
    </source>
</reference>
<keyword evidence="2" id="KW-1185">Reference proteome</keyword>
<protein>
    <submittedName>
        <fullName evidence="1">Uncharacterized protein</fullName>
    </submittedName>
</protein>
<sequence>MFKVTPRCAKCAKEIKGNEEVYVKMRYPERRKLKVAHCITAIAVMQSVCKGSMRCGLKRFCLLKGIRCSF</sequence>
<evidence type="ECO:0000313" key="2">
    <source>
        <dbReference type="Proteomes" id="UP000253314"/>
    </source>
</evidence>
<dbReference type="EMBL" id="QOCW01000023">
    <property type="protein sequence ID" value="RBW68262.1"/>
    <property type="molecule type" value="Genomic_DNA"/>
</dbReference>
<proteinExistence type="predicted"/>
<dbReference type="AlphaFoldDB" id="A0A366XQ71"/>